<feature type="domain" description="CMP/dCMP-type deaminase" evidence="3">
    <location>
        <begin position="300"/>
        <end position="452"/>
    </location>
</feature>
<dbReference type="GO" id="GO:0008033">
    <property type="term" value="P:tRNA processing"/>
    <property type="evidence" value="ECO:0007669"/>
    <property type="project" value="UniProtKB-KW"/>
</dbReference>
<evidence type="ECO:0000313" key="5">
    <source>
        <dbReference type="WBParaSite" id="TREG1_63930.1"/>
    </source>
</evidence>
<name>A0AA85K5N7_TRIRE</name>
<accession>A0AA85K5N7</accession>
<evidence type="ECO:0000256" key="1">
    <source>
        <dbReference type="ARBA" id="ARBA00022694"/>
    </source>
</evidence>
<dbReference type="Proteomes" id="UP000050795">
    <property type="component" value="Unassembled WGS sequence"/>
</dbReference>
<dbReference type="AlphaFoldDB" id="A0AA85K5N7"/>
<dbReference type="Pfam" id="PF00383">
    <property type="entry name" value="dCMP_cyt_deam_1"/>
    <property type="match status" value="1"/>
</dbReference>
<comment type="similarity">
    <text evidence="2">Belongs to the cytidine and deoxycytidylate deaminase family. ADAT3 subfamily.</text>
</comment>
<protein>
    <recommendedName>
        <fullName evidence="3">CMP/dCMP-type deaminase domain-containing protein</fullName>
    </recommendedName>
</protein>
<reference evidence="5" key="2">
    <citation type="submission" date="2023-11" db="UniProtKB">
        <authorList>
            <consortium name="WormBaseParasite"/>
        </authorList>
    </citation>
    <scope>IDENTIFICATION</scope>
</reference>
<reference evidence="4" key="1">
    <citation type="submission" date="2022-06" db="EMBL/GenBank/DDBJ databases">
        <authorList>
            <person name="Berger JAMES D."/>
            <person name="Berger JAMES D."/>
        </authorList>
    </citation>
    <scope>NUCLEOTIDE SEQUENCE [LARGE SCALE GENOMIC DNA]</scope>
</reference>
<dbReference type="PROSITE" id="PS51747">
    <property type="entry name" value="CYT_DCMP_DEAMINASES_2"/>
    <property type="match status" value="1"/>
</dbReference>
<evidence type="ECO:0000259" key="3">
    <source>
        <dbReference type="PROSITE" id="PS51747"/>
    </source>
</evidence>
<dbReference type="GO" id="GO:0005737">
    <property type="term" value="C:cytoplasm"/>
    <property type="evidence" value="ECO:0007669"/>
    <property type="project" value="TreeGrafter"/>
</dbReference>
<dbReference type="GO" id="GO:0005634">
    <property type="term" value="C:nucleus"/>
    <property type="evidence" value="ECO:0007669"/>
    <property type="project" value="TreeGrafter"/>
</dbReference>
<dbReference type="WBParaSite" id="TREG1_63930.1">
    <property type="protein sequence ID" value="TREG1_63930.1"/>
    <property type="gene ID" value="TREG1_63930"/>
</dbReference>
<keyword evidence="4" id="KW-1185">Reference proteome</keyword>
<dbReference type="InterPro" id="IPR016193">
    <property type="entry name" value="Cytidine_deaminase-like"/>
</dbReference>
<dbReference type="SUPFAM" id="SSF53927">
    <property type="entry name" value="Cytidine deaminase-like"/>
    <property type="match status" value="1"/>
</dbReference>
<proteinExistence type="inferred from homology"/>
<dbReference type="InterPro" id="IPR002125">
    <property type="entry name" value="CMP_dCMP_dom"/>
</dbReference>
<evidence type="ECO:0000256" key="2">
    <source>
        <dbReference type="ARBA" id="ARBA00038160"/>
    </source>
</evidence>
<dbReference type="PANTHER" id="PTHR11079">
    <property type="entry name" value="CYTOSINE DEAMINASE FAMILY MEMBER"/>
    <property type="match status" value="1"/>
</dbReference>
<keyword evidence="1" id="KW-0819">tRNA processing</keyword>
<dbReference type="Gene3D" id="3.40.140.10">
    <property type="entry name" value="Cytidine Deaminase, domain 2"/>
    <property type="match status" value="1"/>
</dbReference>
<evidence type="ECO:0000313" key="4">
    <source>
        <dbReference type="Proteomes" id="UP000050795"/>
    </source>
</evidence>
<organism evidence="4 5">
    <name type="scientific">Trichobilharzia regenti</name>
    <name type="common">Nasal bird schistosome</name>
    <dbReference type="NCBI Taxonomy" id="157069"/>
    <lineage>
        <taxon>Eukaryota</taxon>
        <taxon>Metazoa</taxon>
        <taxon>Spiralia</taxon>
        <taxon>Lophotrochozoa</taxon>
        <taxon>Platyhelminthes</taxon>
        <taxon>Trematoda</taxon>
        <taxon>Digenea</taxon>
        <taxon>Strigeidida</taxon>
        <taxon>Schistosomatoidea</taxon>
        <taxon>Schistosomatidae</taxon>
        <taxon>Trichobilharzia</taxon>
    </lineage>
</organism>
<dbReference type="PANTHER" id="PTHR11079:SF156">
    <property type="entry name" value="INACTIVE TRNA-SPECIFIC ADENOSINE DEAMINASE-LIKE PROTEIN 3-RELATED"/>
    <property type="match status" value="1"/>
</dbReference>
<dbReference type="GO" id="GO:0052717">
    <property type="term" value="F:tRNA-specific adenosine-34 deaminase activity"/>
    <property type="evidence" value="ECO:0007669"/>
    <property type="project" value="TreeGrafter"/>
</dbReference>
<sequence length="456" mass="51126">MSEGYTKIKVNIGGCKNCLSTVQHIIGVYCGIEKYVFNFEENLLSIHPSHAKRVINLLRFAGWDTDECNDNPDLSLCSQPNEGEESNDDLYFLPHLEDEVKAGFSPLCKKKRVDNDLSTATYQNPCTTASELIAILPHEVECCRLHLIPGWCVLVKSGPYLSKINRYLQTFLPLSEKFNHIKRIDSCRSNGSGSIYVFLQIAKPSYTWLDASQTITSMIDSLNINSSDDKDNNDKNNENIITTTPTPCWLPFYAPLTRKHQTLYSCSNTSSKGINRLSLVKSSSLQPIVMGWPCTLRASPELEELLMVGKDSLTSSYFTQSELERHSSWLKRFEGPPCAAIIVNPETNMALAESTTSTATVDSSCLDHAVLLVVSAVANLKKTPEKQYSEIYLCTGLDAYVSLEPCLMCGMALLHNRIRRVFCCQRLKERGAFTNASRLHVLEQLNHRFRVFAPPS</sequence>